<proteinExistence type="predicted"/>
<organism evidence="1 2">
    <name type="scientific">Microdochium bolleyi</name>
    <dbReference type="NCBI Taxonomy" id="196109"/>
    <lineage>
        <taxon>Eukaryota</taxon>
        <taxon>Fungi</taxon>
        <taxon>Dikarya</taxon>
        <taxon>Ascomycota</taxon>
        <taxon>Pezizomycotina</taxon>
        <taxon>Sordariomycetes</taxon>
        <taxon>Xylariomycetidae</taxon>
        <taxon>Xylariales</taxon>
        <taxon>Microdochiaceae</taxon>
        <taxon>Microdochium</taxon>
    </lineage>
</organism>
<accession>A0A136J4I0</accession>
<dbReference type="Proteomes" id="UP000070501">
    <property type="component" value="Unassembled WGS sequence"/>
</dbReference>
<evidence type="ECO:0000313" key="2">
    <source>
        <dbReference type="Proteomes" id="UP000070501"/>
    </source>
</evidence>
<sequence length="155" mass="16176">MRNGAATLRLAGRGHPCDRPWVLSLPASTFLTPSLVHNNAASCRLPAAPVLELSILPGSQSRSCRRGCRGFGLDAWRYESAMHGNDLAFGARHGICKSWIAWARLAPATEPSSGPPLSASVVGPPALPTASRLSSAPSHLQITIAATGNIKGTTC</sequence>
<keyword evidence="2" id="KW-1185">Reference proteome</keyword>
<dbReference type="EMBL" id="KQ964249">
    <property type="protein sequence ID" value="KXJ92087.1"/>
    <property type="molecule type" value="Genomic_DNA"/>
</dbReference>
<evidence type="ECO:0000313" key="1">
    <source>
        <dbReference type="EMBL" id="KXJ92087.1"/>
    </source>
</evidence>
<name>A0A136J4I0_9PEZI</name>
<protein>
    <submittedName>
        <fullName evidence="1">Uncharacterized protein</fullName>
    </submittedName>
</protein>
<gene>
    <name evidence="1" type="ORF">Micbo1qcDRAFT_59447</name>
</gene>
<reference evidence="2" key="1">
    <citation type="submission" date="2016-02" db="EMBL/GenBank/DDBJ databases">
        <title>Draft genome sequence of Microdochium bolleyi, a fungal endophyte of beachgrass.</title>
        <authorList>
            <consortium name="DOE Joint Genome Institute"/>
            <person name="David A.S."/>
            <person name="May G."/>
            <person name="Haridas S."/>
            <person name="Lim J."/>
            <person name="Wang M."/>
            <person name="Labutti K."/>
            <person name="Lipzen A."/>
            <person name="Barry K."/>
            <person name="Grigoriev I.V."/>
        </authorList>
    </citation>
    <scope>NUCLEOTIDE SEQUENCE [LARGE SCALE GENOMIC DNA]</scope>
    <source>
        <strain evidence="2">J235TASD1</strain>
    </source>
</reference>
<dbReference type="InParanoid" id="A0A136J4I0"/>
<dbReference type="AlphaFoldDB" id="A0A136J4I0"/>